<dbReference type="OrthoDB" id="5978002at2759"/>
<dbReference type="GO" id="GO:0005737">
    <property type="term" value="C:cytoplasm"/>
    <property type="evidence" value="ECO:0007669"/>
    <property type="project" value="TreeGrafter"/>
</dbReference>
<dbReference type="Proteomes" id="UP000838878">
    <property type="component" value="Chromosome 10"/>
</dbReference>
<evidence type="ECO:0000313" key="2">
    <source>
        <dbReference type="EMBL" id="CAH0715030.1"/>
    </source>
</evidence>
<name>A0A8J9V929_9NEOP</name>
<feature type="non-terminal residue" evidence="2">
    <location>
        <position position="778"/>
    </location>
</feature>
<feature type="compositionally biased region" description="Low complexity" evidence="1">
    <location>
        <begin position="680"/>
        <end position="694"/>
    </location>
</feature>
<dbReference type="GO" id="GO:0048255">
    <property type="term" value="P:mRNA stabilization"/>
    <property type="evidence" value="ECO:0007669"/>
    <property type="project" value="TreeGrafter"/>
</dbReference>
<keyword evidence="3" id="KW-1185">Reference proteome</keyword>
<dbReference type="InterPro" id="IPR027963">
    <property type="entry name" value="MEIOC"/>
</dbReference>
<dbReference type="GO" id="GO:0007141">
    <property type="term" value="P:male meiosis I"/>
    <property type="evidence" value="ECO:0007669"/>
    <property type="project" value="TreeGrafter"/>
</dbReference>
<feature type="region of interest" description="Disordered" evidence="1">
    <location>
        <begin position="43"/>
        <end position="63"/>
    </location>
</feature>
<dbReference type="PANTHER" id="PTHR33861:SF5">
    <property type="entry name" value="GAMMA-TUBULIN COMPLEX COMPONENT"/>
    <property type="match status" value="1"/>
</dbReference>
<reference evidence="2" key="1">
    <citation type="submission" date="2021-12" db="EMBL/GenBank/DDBJ databases">
        <authorList>
            <person name="Martin H S."/>
        </authorList>
    </citation>
    <scope>NUCLEOTIDE SEQUENCE</scope>
</reference>
<proteinExistence type="predicted"/>
<protein>
    <submittedName>
        <fullName evidence="2">Uncharacterized protein</fullName>
    </submittedName>
</protein>
<dbReference type="Pfam" id="PF15189">
    <property type="entry name" value="MEIOC"/>
    <property type="match status" value="2"/>
</dbReference>
<dbReference type="EMBL" id="OV170230">
    <property type="protein sequence ID" value="CAH0715030.1"/>
    <property type="molecule type" value="Genomic_DNA"/>
</dbReference>
<feature type="compositionally biased region" description="Basic and acidic residues" evidence="1">
    <location>
        <begin position="701"/>
        <end position="710"/>
    </location>
</feature>
<evidence type="ECO:0000313" key="3">
    <source>
        <dbReference type="Proteomes" id="UP000838878"/>
    </source>
</evidence>
<feature type="region of interest" description="Disordered" evidence="1">
    <location>
        <begin position="675"/>
        <end position="755"/>
    </location>
</feature>
<accession>A0A8J9V929</accession>
<feature type="compositionally biased region" description="Basic and acidic residues" evidence="1">
    <location>
        <begin position="718"/>
        <end position="737"/>
    </location>
</feature>
<dbReference type="GO" id="GO:0007144">
    <property type="term" value="P:female meiosis I"/>
    <property type="evidence" value="ECO:0007669"/>
    <property type="project" value="TreeGrafter"/>
</dbReference>
<gene>
    <name evidence="2" type="ORF">BINO364_LOCUS2018</name>
</gene>
<evidence type="ECO:0000256" key="1">
    <source>
        <dbReference type="SAM" id="MobiDB-lite"/>
    </source>
</evidence>
<dbReference type="AlphaFoldDB" id="A0A8J9V929"/>
<organism evidence="2 3">
    <name type="scientific">Brenthis ino</name>
    <name type="common">lesser marbled fritillary</name>
    <dbReference type="NCBI Taxonomy" id="405034"/>
    <lineage>
        <taxon>Eukaryota</taxon>
        <taxon>Metazoa</taxon>
        <taxon>Ecdysozoa</taxon>
        <taxon>Arthropoda</taxon>
        <taxon>Hexapoda</taxon>
        <taxon>Insecta</taxon>
        <taxon>Pterygota</taxon>
        <taxon>Neoptera</taxon>
        <taxon>Endopterygota</taxon>
        <taxon>Lepidoptera</taxon>
        <taxon>Glossata</taxon>
        <taxon>Ditrysia</taxon>
        <taxon>Papilionoidea</taxon>
        <taxon>Nymphalidae</taxon>
        <taxon>Heliconiinae</taxon>
        <taxon>Argynnini</taxon>
        <taxon>Brenthis</taxon>
    </lineage>
</organism>
<sequence length="778" mass="88170">MAYSDLCHISNAFKAVENEVDQSERIMEENAMVRDLITKILDETGPTEGSSSMPPPEKSVNSIPPSLSQYPTADAACSFMPSPASFPYNNNLFNFTNENGYNFHTPNGFSVNGYVNFPDSDVNSLLTIDPISNETVTPEQLNLLRLAAQEIGGAQFQSPNKFDDKFYNFFEPNQRNSLPETNVFPNTYSRPNSLNIDTNYNSNFDAPYNQRFPNKFENGFVKEQNQESTDLLAYLNQLTLSNDRPRDDLLQGDFKMPLDLGGAFQDELKMQEERNKMFFNGRNFQQPNKFNGENFYLNDMMLQVSDRNLGQNYDFSNPSSSPMSYKPNGFHQNEYLQRRDMNQIVQGRDGFPSTNGDRSFENLARDSPQQALLRQQELARQMSMLIRNRPPPNQLNVDVSFLHENTPFNLGLGAILGPSPPHVPPPVLPSPMLDLPVLAPFYAMRNMRSPSTSSSILHSRLDACYEQWRQLERERKRTEARLALAYPGRAVSSSNSIPVPRLPPCPTRVDRLTVDMLREHTKVLTLMGKMETLRASVCVAQNKKPNKVEESKITVLKRGQDNVAEKEIDPATFDPASWREDVKNLAEIAPHSEVESAMLAWRNAVAAVQAARRRELAPHATHPSHPSGRYARTDPILQLAAAVKQLCNSARRARCAMWCDLTLTVALAPHANDISPPLPAQSSPKQSQESSPAALNTSKSTVEHKEEKPSTETQPPKTDAKQDNEQKNKQTDKEKNQRRTQNYRKVNNRNDFYPKNQRYDNRFVHRHPYHYLATGPIN</sequence>
<dbReference type="PANTHER" id="PTHR33861">
    <property type="entry name" value="PROTEIN CBG18333"/>
    <property type="match status" value="1"/>
</dbReference>
<dbReference type="GO" id="GO:0005634">
    <property type="term" value="C:nucleus"/>
    <property type="evidence" value="ECO:0007669"/>
    <property type="project" value="TreeGrafter"/>
</dbReference>